<dbReference type="HAMAP" id="MF_00073">
    <property type="entry name" value="NusB"/>
    <property type="match status" value="1"/>
</dbReference>
<protein>
    <recommendedName>
        <fullName evidence="6">Transcription antitermination protein NusB</fullName>
    </recommendedName>
    <alternativeName>
        <fullName evidence="6">Antitermination factor NusB</fullName>
    </alternativeName>
</protein>
<dbReference type="Pfam" id="PF01029">
    <property type="entry name" value="NusB"/>
    <property type="match status" value="1"/>
</dbReference>
<evidence type="ECO:0000256" key="4">
    <source>
        <dbReference type="ARBA" id="ARBA00023015"/>
    </source>
</evidence>
<evidence type="ECO:0000313" key="8">
    <source>
        <dbReference type="EMBL" id="SEN21158.1"/>
    </source>
</evidence>
<dbReference type="CDD" id="cd00619">
    <property type="entry name" value="Terminator_NusB"/>
    <property type="match status" value="1"/>
</dbReference>
<name>A0A1H8EQV6_STIAU</name>
<evidence type="ECO:0000256" key="6">
    <source>
        <dbReference type="HAMAP-Rule" id="MF_00073"/>
    </source>
</evidence>
<dbReference type="InterPro" id="IPR006027">
    <property type="entry name" value="NusB_RsmB_TIM44"/>
</dbReference>
<evidence type="ECO:0000256" key="5">
    <source>
        <dbReference type="ARBA" id="ARBA00023163"/>
    </source>
</evidence>
<evidence type="ECO:0000256" key="2">
    <source>
        <dbReference type="ARBA" id="ARBA00022814"/>
    </source>
</evidence>
<dbReference type="GO" id="GO:0003723">
    <property type="term" value="F:RNA binding"/>
    <property type="evidence" value="ECO:0007669"/>
    <property type="project" value="UniProtKB-UniRule"/>
</dbReference>
<keyword evidence="3 6" id="KW-0694">RNA-binding</keyword>
<dbReference type="PANTHER" id="PTHR11078:SF3">
    <property type="entry name" value="ANTITERMINATION NUSB DOMAIN-CONTAINING PROTEIN"/>
    <property type="match status" value="1"/>
</dbReference>
<dbReference type="InterPro" id="IPR011605">
    <property type="entry name" value="NusB_fam"/>
</dbReference>
<dbReference type="EMBL" id="FOAP01000034">
    <property type="protein sequence ID" value="SEN21158.1"/>
    <property type="molecule type" value="Genomic_DNA"/>
</dbReference>
<dbReference type="GO" id="GO:0006353">
    <property type="term" value="P:DNA-templated transcription termination"/>
    <property type="evidence" value="ECO:0007669"/>
    <property type="project" value="UniProtKB-UniRule"/>
</dbReference>
<dbReference type="NCBIfam" id="TIGR01951">
    <property type="entry name" value="nusB"/>
    <property type="match status" value="1"/>
</dbReference>
<keyword evidence="9" id="KW-1185">Reference proteome</keyword>
<feature type="domain" description="NusB/RsmB/TIM44" evidence="7">
    <location>
        <begin position="7"/>
        <end position="135"/>
    </location>
</feature>
<keyword evidence="4 6" id="KW-0805">Transcription regulation</keyword>
<dbReference type="Proteomes" id="UP000182719">
    <property type="component" value="Unassembled WGS sequence"/>
</dbReference>
<dbReference type="GO" id="GO:0031564">
    <property type="term" value="P:transcription antitermination"/>
    <property type="evidence" value="ECO:0007669"/>
    <property type="project" value="UniProtKB-KW"/>
</dbReference>
<gene>
    <name evidence="6" type="primary">nusB</name>
    <name evidence="8" type="ORF">SAMN05444354_13429</name>
</gene>
<sequence length="141" mass="15862">MGARRTGRERALQALYQLEMTPGTSVFEALSSAWSASTEEGKPDPEAVRFAQELVDGVQKHRDEVDQLIEKHSHNWRLDRMSRIDRNVLRLGVFELKYRPDIPKKVSINEAVELGKNFGTEESSAFVNGLLDRVAVALGKP</sequence>
<comment type="similarity">
    <text evidence="1 6">Belongs to the NusB family.</text>
</comment>
<reference evidence="9" key="1">
    <citation type="submission" date="2016-10" db="EMBL/GenBank/DDBJ databases">
        <authorList>
            <person name="Varghese N."/>
            <person name="Submissions S."/>
        </authorList>
    </citation>
    <scope>NUCLEOTIDE SEQUENCE [LARGE SCALE GENOMIC DNA]</scope>
    <source>
        <strain evidence="9">DSM 17044</strain>
    </source>
</reference>
<dbReference type="InterPro" id="IPR035926">
    <property type="entry name" value="NusB-like_sf"/>
</dbReference>
<dbReference type="OrthoDB" id="9797817at2"/>
<comment type="function">
    <text evidence="6">Involved in transcription antitermination. Required for transcription of ribosomal RNA (rRNA) genes. Binds specifically to the boxA antiterminator sequence of the ribosomal RNA (rrn) operons.</text>
</comment>
<dbReference type="AlphaFoldDB" id="A0A1H8EQV6"/>
<evidence type="ECO:0000256" key="3">
    <source>
        <dbReference type="ARBA" id="ARBA00022884"/>
    </source>
</evidence>
<dbReference type="GO" id="GO:0005829">
    <property type="term" value="C:cytosol"/>
    <property type="evidence" value="ECO:0007669"/>
    <property type="project" value="TreeGrafter"/>
</dbReference>
<dbReference type="PANTHER" id="PTHR11078">
    <property type="entry name" value="N UTILIZATION SUBSTANCE PROTEIN B-RELATED"/>
    <property type="match status" value="1"/>
</dbReference>
<organism evidence="8 9">
    <name type="scientific">Stigmatella aurantiaca</name>
    <dbReference type="NCBI Taxonomy" id="41"/>
    <lineage>
        <taxon>Bacteria</taxon>
        <taxon>Pseudomonadati</taxon>
        <taxon>Myxococcota</taxon>
        <taxon>Myxococcia</taxon>
        <taxon>Myxococcales</taxon>
        <taxon>Cystobacterineae</taxon>
        <taxon>Archangiaceae</taxon>
        <taxon>Stigmatella</taxon>
    </lineage>
</organism>
<accession>A0A1H8EQV6</accession>
<keyword evidence="5 6" id="KW-0804">Transcription</keyword>
<dbReference type="Gene3D" id="1.10.940.10">
    <property type="entry name" value="NusB-like"/>
    <property type="match status" value="1"/>
</dbReference>
<proteinExistence type="inferred from homology"/>
<evidence type="ECO:0000259" key="7">
    <source>
        <dbReference type="Pfam" id="PF01029"/>
    </source>
</evidence>
<evidence type="ECO:0000256" key="1">
    <source>
        <dbReference type="ARBA" id="ARBA00005952"/>
    </source>
</evidence>
<evidence type="ECO:0000313" key="9">
    <source>
        <dbReference type="Proteomes" id="UP000182719"/>
    </source>
</evidence>
<keyword evidence="2 6" id="KW-0889">Transcription antitermination</keyword>
<dbReference type="SUPFAM" id="SSF48013">
    <property type="entry name" value="NusB-like"/>
    <property type="match status" value="1"/>
</dbReference>
<dbReference type="RefSeq" id="WP_075011187.1">
    <property type="nucleotide sequence ID" value="NZ_FOAP01000034.1"/>
</dbReference>